<dbReference type="Proteomes" id="UP000094020">
    <property type="component" value="Chromosome 2"/>
</dbReference>
<keyword evidence="4" id="KW-1185">Reference proteome</keyword>
<dbReference type="GeneID" id="30174597"/>
<dbReference type="Pfam" id="PF12900">
    <property type="entry name" value="Pyridox_ox_2"/>
    <property type="match status" value="1"/>
</dbReference>
<feature type="region of interest" description="Disordered" evidence="1">
    <location>
        <begin position="1"/>
        <end position="24"/>
    </location>
</feature>
<dbReference type="KEGG" id="kpin:30174597"/>
<dbReference type="InterPro" id="IPR012349">
    <property type="entry name" value="Split_barrel_FMN-bd"/>
</dbReference>
<protein>
    <submittedName>
        <fullName evidence="2">Uncharacterized protein</fullName>
    </submittedName>
</protein>
<dbReference type="EMBL" id="KV700116">
    <property type="protein sequence ID" value="OCF47332.1"/>
    <property type="molecule type" value="Genomic_DNA"/>
</dbReference>
<evidence type="ECO:0000256" key="1">
    <source>
        <dbReference type="SAM" id="MobiDB-lite"/>
    </source>
</evidence>
<proteinExistence type="predicted"/>
<sequence>MTAAALSNGNGNDNGNELSSTAAKSANPASDIRLYKNRASYALPAALSIFHENPVAHVAFIHPGDPIEGSSGNGRGETIMNIPLITVIMFTGEDEDDKDDYSVYLHTHRHSGLVEAVLSGNHNVTATTTKIDGMIFSPTAQDHTLNYRSATLHLTEGKVLNDEIGSKDHEEKRKALSLVTNTVTDYNRIKLVGEPDDFNTKRTTVIKFKIKNLSCKQRFGGFNSTKEPELDIPLGKENDPFTGIVPCWTQWGEPLGYGKDLENIKILKNEKNEKNKEFAEKVAWANEDIAIEGLGKKRRPLYQF</sequence>
<accession>A0A1B9HVN4</accession>
<gene>
    <name evidence="2" type="ORF">I206_06228</name>
    <name evidence="3" type="ORF">I206_101799</name>
</gene>
<dbReference type="Gene3D" id="2.30.110.10">
    <property type="entry name" value="Electron Transport, Fmn-binding Protein, Chain A"/>
    <property type="match status" value="1"/>
</dbReference>
<name>A0A1B9HVN4_9TREE</name>
<dbReference type="EMBL" id="CP144520">
    <property type="protein sequence ID" value="WWC67882.1"/>
    <property type="molecule type" value="Genomic_DNA"/>
</dbReference>
<organism evidence="2">
    <name type="scientific">Kwoniella pini CBS 10737</name>
    <dbReference type="NCBI Taxonomy" id="1296096"/>
    <lineage>
        <taxon>Eukaryota</taxon>
        <taxon>Fungi</taxon>
        <taxon>Dikarya</taxon>
        <taxon>Basidiomycota</taxon>
        <taxon>Agaricomycotina</taxon>
        <taxon>Tremellomycetes</taxon>
        <taxon>Tremellales</taxon>
        <taxon>Cryptococcaceae</taxon>
        <taxon>Kwoniella</taxon>
    </lineage>
</organism>
<dbReference type="OrthoDB" id="444432at2759"/>
<dbReference type="AlphaFoldDB" id="A0A1B9HVN4"/>
<reference evidence="2" key="3">
    <citation type="submission" date="2016-07" db="EMBL/GenBank/DDBJ databases">
        <title>Evolution of pathogenesis and genome organization in the Tremellales.</title>
        <authorList>
            <person name="Cuomo C."/>
            <person name="Litvintseva A."/>
            <person name="Heitman J."/>
            <person name="Chen Y."/>
            <person name="Sun S."/>
            <person name="Springer D."/>
            <person name="Dromer F."/>
            <person name="Young S."/>
            <person name="Zeng Q."/>
            <person name="Chapman S."/>
            <person name="Gujja S."/>
            <person name="Saif S."/>
            <person name="Birren B."/>
        </authorList>
    </citation>
    <scope>NUCLEOTIDE SEQUENCE</scope>
    <source>
        <strain evidence="2">CBS 10737</strain>
    </source>
</reference>
<dbReference type="SUPFAM" id="SSF50475">
    <property type="entry name" value="FMN-binding split barrel"/>
    <property type="match status" value="1"/>
</dbReference>
<evidence type="ECO:0000313" key="4">
    <source>
        <dbReference type="Proteomes" id="UP000094020"/>
    </source>
</evidence>
<dbReference type="InterPro" id="IPR024747">
    <property type="entry name" value="Pyridox_Oxase-rel"/>
</dbReference>
<dbReference type="PANTHER" id="PTHR34071">
    <property type="entry name" value="5-NITROIMIDAZOLE ANTIBIOTICS RESISTANCE PROTEIN, NIMA-FAMILY-RELATED PROTEIN-RELATED"/>
    <property type="match status" value="1"/>
</dbReference>
<evidence type="ECO:0000313" key="2">
    <source>
        <dbReference type="EMBL" id="OCF47332.1"/>
    </source>
</evidence>
<reference evidence="3" key="2">
    <citation type="submission" date="2013-07" db="EMBL/GenBank/DDBJ databases">
        <authorList>
            <consortium name="The Broad Institute Genome Sequencing Platform"/>
            <person name="Cuomo C."/>
            <person name="Litvintseva A."/>
            <person name="Chen Y."/>
            <person name="Heitman J."/>
            <person name="Sun S."/>
            <person name="Springer D."/>
            <person name="Dromer F."/>
            <person name="Young S.K."/>
            <person name="Zeng Q."/>
            <person name="Gargeya S."/>
            <person name="Fitzgerald M."/>
            <person name="Abouelleil A."/>
            <person name="Alvarado L."/>
            <person name="Berlin A.M."/>
            <person name="Chapman S.B."/>
            <person name="Dewar J."/>
            <person name="Goldberg J."/>
            <person name="Griggs A."/>
            <person name="Gujja S."/>
            <person name="Hansen M."/>
            <person name="Howarth C."/>
            <person name="Imamovic A."/>
            <person name="Larimer J."/>
            <person name="McCowan C."/>
            <person name="Murphy C."/>
            <person name="Pearson M."/>
            <person name="Priest M."/>
            <person name="Roberts A."/>
            <person name="Saif S."/>
            <person name="Shea T."/>
            <person name="Sykes S."/>
            <person name="Wortman J."/>
            <person name="Nusbaum C."/>
            <person name="Birren B."/>
        </authorList>
    </citation>
    <scope>NUCLEOTIDE SEQUENCE</scope>
    <source>
        <strain evidence="3">CBS 10737</strain>
    </source>
</reference>
<reference evidence="3" key="4">
    <citation type="submission" date="2024-02" db="EMBL/GenBank/DDBJ databases">
        <title>Comparative genomics of Cryptococcus and Kwoniella reveals pathogenesis evolution and contrasting modes of karyotype evolution via chromosome fusion or intercentromeric recombination.</title>
        <authorList>
            <person name="Coelho M.A."/>
            <person name="David-Palma M."/>
            <person name="Shea T."/>
            <person name="Bowers K."/>
            <person name="McGinley-Smith S."/>
            <person name="Mohammad A.W."/>
            <person name="Gnirke A."/>
            <person name="Yurkov A.M."/>
            <person name="Nowrousian M."/>
            <person name="Sun S."/>
            <person name="Cuomo C.A."/>
            <person name="Heitman J."/>
        </authorList>
    </citation>
    <scope>NUCLEOTIDE SEQUENCE</scope>
    <source>
        <strain evidence="3">CBS 10737</strain>
    </source>
</reference>
<reference evidence="2" key="1">
    <citation type="submission" date="2013-07" db="EMBL/GenBank/DDBJ databases">
        <title>The Genome Sequence of Cryptococcus pinus CBS10737.</title>
        <authorList>
            <consortium name="The Broad Institute Genome Sequencing Platform"/>
            <person name="Cuomo C."/>
            <person name="Litvintseva A."/>
            <person name="Chen Y."/>
            <person name="Heitman J."/>
            <person name="Sun S."/>
            <person name="Springer D."/>
            <person name="Dromer F."/>
            <person name="Young S.K."/>
            <person name="Zeng Q."/>
            <person name="Gargeya S."/>
            <person name="Fitzgerald M."/>
            <person name="Abouelleil A."/>
            <person name="Alvarado L."/>
            <person name="Berlin A.M."/>
            <person name="Chapman S.B."/>
            <person name="Dewar J."/>
            <person name="Goldberg J."/>
            <person name="Griggs A."/>
            <person name="Gujja S."/>
            <person name="Hansen M."/>
            <person name="Howarth C."/>
            <person name="Imamovic A."/>
            <person name="Larimer J."/>
            <person name="McCowan C."/>
            <person name="Murphy C."/>
            <person name="Pearson M."/>
            <person name="Priest M."/>
            <person name="Roberts A."/>
            <person name="Saif S."/>
            <person name="Shea T."/>
            <person name="Sykes S."/>
            <person name="Wortman J."/>
            <person name="Nusbaum C."/>
            <person name="Birren B."/>
        </authorList>
    </citation>
    <scope>NUCLEOTIDE SEQUENCE [LARGE SCALE GENOMIC DNA]</scope>
    <source>
        <strain evidence="2">CBS 10737</strain>
    </source>
</reference>
<evidence type="ECO:0000313" key="3">
    <source>
        <dbReference type="EMBL" id="WWC67882.1"/>
    </source>
</evidence>
<dbReference type="RefSeq" id="XP_019008551.1">
    <property type="nucleotide sequence ID" value="XM_019157938.1"/>
</dbReference>
<dbReference type="STRING" id="1296096.A0A1B9HVN4"/>
<dbReference type="PANTHER" id="PTHR34071:SF2">
    <property type="entry name" value="FLAVIN-NUCLEOTIDE-BINDING PROTEIN"/>
    <property type="match status" value="1"/>
</dbReference>